<accession>A0A397S9G4</accession>
<dbReference type="EMBL" id="QKYT01000873">
    <property type="protein sequence ID" value="RIA80955.1"/>
    <property type="molecule type" value="Genomic_DNA"/>
</dbReference>
<gene>
    <name evidence="1" type="ORF">C1645_837806</name>
</gene>
<protein>
    <submittedName>
        <fullName evidence="1">Uncharacterized protein</fullName>
    </submittedName>
</protein>
<sequence length="354" mass="41943">MQILIDSIFYQFNKINSDYIAITRSIDLKGFEFNMTLCSQIFCQNIFINYSNYTESQHPVWVRINITDNIDKSPGINMQNYSNISDEYYPYDINNINNESLILRFESFQFLDYPRSQHTDFQVEGIFSDNYYFILEQTYFLLYPGQVYFITLDPTIFADDFVVYSGDLNFLTRIYKLELNPQLKQMPINLSFDEIHFGFRPHSYFFKFEENHGYNFTDLMSDLGGFYNAILGIFISFFGTQRLEPWGLAQKYIFSCIPCRKSFMSNLAKKFVSSAGIPLAEKVNERPVESSLEERVQILETLLKDYYLDDYYLKKIKKIKIKHKRLLEKFNNMEQQNNENDELENPSILVTPSD</sequence>
<evidence type="ECO:0000313" key="1">
    <source>
        <dbReference type="EMBL" id="RIA80955.1"/>
    </source>
</evidence>
<proteinExistence type="predicted"/>
<comment type="caution">
    <text evidence="1">The sequence shown here is derived from an EMBL/GenBank/DDBJ whole genome shotgun (WGS) entry which is preliminary data.</text>
</comment>
<organism evidence="1 2">
    <name type="scientific">Glomus cerebriforme</name>
    <dbReference type="NCBI Taxonomy" id="658196"/>
    <lineage>
        <taxon>Eukaryota</taxon>
        <taxon>Fungi</taxon>
        <taxon>Fungi incertae sedis</taxon>
        <taxon>Mucoromycota</taxon>
        <taxon>Glomeromycotina</taxon>
        <taxon>Glomeromycetes</taxon>
        <taxon>Glomerales</taxon>
        <taxon>Glomeraceae</taxon>
        <taxon>Glomus</taxon>
    </lineage>
</organism>
<dbReference type="Proteomes" id="UP000265703">
    <property type="component" value="Unassembled WGS sequence"/>
</dbReference>
<name>A0A397S9G4_9GLOM</name>
<evidence type="ECO:0000313" key="2">
    <source>
        <dbReference type="Proteomes" id="UP000265703"/>
    </source>
</evidence>
<dbReference type="OrthoDB" id="2403806at2759"/>
<reference evidence="1 2" key="1">
    <citation type="submission" date="2018-06" db="EMBL/GenBank/DDBJ databases">
        <title>Comparative genomics reveals the genomic features of Rhizophagus irregularis, R. cerebriforme, R. diaphanum and Gigaspora rosea, and their symbiotic lifestyle signature.</title>
        <authorList>
            <person name="Morin E."/>
            <person name="San Clemente H."/>
            <person name="Chen E.C.H."/>
            <person name="De La Providencia I."/>
            <person name="Hainaut M."/>
            <person name="Kuo A."/>
            <person name="Kohler A."/>
            <person name="Murat C."/>
            <person name="Tang N."/>
            <person name="Roy S."/>
            <person name="Loubradou J."/>
            <person name="Henrissat B."/>
            <person name="Grigoriev I.V."/>
            <person name="Corradi N."/>
            <person name="Roux C."/>
            <person name="Martin F.M."/>
        </authorList>
    </citation>
    <scope>NUCLEOTIDE SEQUENCE [LARGE SCALE GENOMIC DNA]</scope>
    <source>
        <strain evidence="1 2">DAOM 227022</strain>
    </source>
</reference>
<keyword evidence="2" id="KW-1185">Reference proteome</keyword>
<dbReference type="AlphaFoldDB" id="A0A397S9G4"/>